<comment type="caution">
    <text evidence="1">The sequence shown here is derived from an EMBL/GenBank/DDBJ whole genome shotgun (WGS) entry which is preliminary data.</text>
</comment>
<proteinExistence type="predicted"/>
<gene>
    <name evidence="1" type="ORF">HMPREF0819_0805</name>
</gene>
<name>E8JP82_STREI</name>
<dbReference type="AlphaFoldDB" id="E8JP82"/>
<dbReference type="RefSeq" id="WP_004232484.1">
    <property type="nucleotide sequence ID" value="NZ_GL698429.1"/>
</dbReference>
<organism evidence="1 2">
    <name type="scientific">Streptococcus equinus ATCC 9812</name>
    <dbReference type="NCBI Taxonomy" id="525379"/>
    <lineage>
        <taxon>Bacteria</taxon>
        <taxon>Bacillati</taxon>
        <taxon>Bacillota</taxon>
        <taxon>Bacilli</taxon>
        <taxon>Lactobacillales</taxon>
        <taxon>Streptococcaceae</taxon>
        <taxon>Streptococcus</taxon>
    </lineage>
</organism>
<evidence type="ECO:0000313" key="1">
    <source>
        <dbReference type="EMBL" id="EFW88976.1"/>
    </source>
</evidence>
<dbReference type="Proteomes" id="UP000005699">
    <property type="component" value="Unassembled WGS sequence"/>
</dbReference>
<dbReference type="HOGENOM" id="CLU_2398309_0_0_9"/>
<reference evidence="1 2" key="1">
    <citation type="submission" date="2010-12" db="EMBL/GenBank/DDBJ databases">
        <authorList>
            <person name="Muzny D."/>
            <person name="Qin X."/>
            <person name="Deng J."/>
            <person name="Jiang H."/>
            <person name="Liu Y."/>
            <person name="Qu J."/>
            <person name="Song X.-Z."/>
            <person name="Zhang L."/>
            <person name="Thornton R."/>
            <person name="Coyle M."/>
            <person name="Francisco L."/>
            <person name="Jackson L."/>
            <person name="Javaid M."/>
            <person name="Korchina V."/>
            <person name="Kovar C."/>
            <person name="Mata R."/>
            <person name="Mathew T."/>
            <person name="Ngo R."/>
            <person name="Nguyen L."/>
            <person name="Nguyen N."/>
            <person name="Okwuonu G."/>
            <person name="Ongeri F."/>
            <person name="Pham C."/>
            <person name="Simmons D."/>
            <person name="Wilczek-Boney K."/>
            <person name="Hale W."/>
            <person name="Jakkamsetti A."/>
            <person name="Pham P."/>
            <person name="Ruth R."/>
            <person name="San Lucas F."/>
            <person name="Warren J."/>
            <person name="Zhang J."/>
            <person name="Zhao Z."/>
            <person name="Zhou C."/>
            <person name="Zhu D."/>
            <person name="Lee S."/>
            <person name="Bess C."/>
            <person name="Blankenburg K."/>
            <person name="Forbes L."/>
            <person name="Fu Q."/>
            <person name="Gubbala S."/>
            <person name="Hirani K."/>
            <person name="Jayaseelan J.C."/>
            <person name="Lara F."/>
            <person name="Munidasa M."/>
            <person name="Palculict T."/>
            <person name="Patil S."/>
            <person name="Pu L.-L."/>
            <person name="Saada N."/>
            <person name="Tang L."/>
            <person name="Weissenberger G."/>
            <person name="Zhu Y."/>
            <person name="Hemphill L."/>
            <person name="Shang Y."/>
            <person name="Youmans B."/>
            <person name="Ayvaz T."/>
            <person name="Ross M."/>
            <person name="Santibanez J."/>
            <person name="Aqrawi P."/>
            <person name="Gross S."/>
            <person name="Joshi V."/>
            <person name="Fowler G."/>
            <person name="Nazareth L."/>
            <person name="Reid J."/>
            <person name="Worley K."/>
            <person name="Petrosino J."/>
            <person name="Highlander S."/>
            <person name="Gibbs R."/>
        </authorList>
    </citation>
    <scope>NUCLEOTIDE SEQUENCE [LARGE SCALE GENOMIC DNA]</scope>
    <source>
        <strain evidence="1 2">ATCC 9812</strain>
    </source>
</reference>
<dbReference type="EMBL" id="AEVB01000025">
    <property type="protein sequence ID" value="EFW88976.1"/>
    <property type="molecule type" value="Genomic_DNA"/>
</dbReference>
<accession>E8JP82</accession>
<sequence>MAPDSGAFFICDSNRYNKTKQVYFTPQIIKKQAFPRLFYFYFYCCLTHQPAPEEGEEKGDDAADDIGDAQPFLRNVRGLYPKCDGKYPRYCKQ</sequence>
<protein>
    <submittedName>
        <fullName evidence="1">Uncharacterized protein</fullName>
    </submittedName>
</protein>
<evidence type="ECO:0000313" key="2">
    <source>
        <dbReference type="Proteomes" id="UP000005699"/>
    </source>
</evidence>